<reference evidence="10" key="1">
    <citation type="journal article" date="2019" name="Int. J. Syst. Evol. Microbiol.">
        <title>The Global Catalogue of Microorganisms (GCM) 10K type strain sequencing project: providing services to taxonomists for standard genome sequencing and annotation.</title>
        <authorList>
            <consortium name="The Broad Institute Genomics Platform"/>
            <consortium name="The Broad Institute Genome Sequencing Center for Infectious Disease"/>
            <person name="Wu L."/>
            <person name="Ma J."/>
        </authorList>
    </citation>
    <scope>NUCLEOTIDE SEQUENCE [LARGE SCALE GENOMIC DNA]</scope>
    <source>
        <strain evidence="10">CGMCC 4.7246</strain>
    </source>
</reference>
<evidence type="ECO:0000256" key="2">
    <source>
        <dbReference type="ARBA" id="ARBA00022475"/>
    </source>
</evidence>
<feature type="compositionally biased region" description="Low complexity" evidence="6">
    <location>
        <begin position="193"/>
        <end position="207"/>
    </location>
</feature>
<organism evidence="9 10">
    <name type="scientific">Saccharothrix lopnurensis</name>
    <dbReference type="NCBI Taxonomy" id="1670621"/>
    <lineage>
        <taxon>Bacteria</taxon>
        <taxon>Bacillati</taxon>
        <taxon>Actinomycetota</taxon>
        <taxon>Actinomycetes</taxon>
        <taxon>Pseudonocardiales</taxon>
        <taxon>Pseudonocardiaceae</taxon>
        <taxon>Saccharothrix</taxon>
    </lineage>
</organism>
<evidence type="ECO:0000256" key="4">
    <source>
        <dbReference type="ARBA" id="ARBA00022989"/>
    </source>
</evidence>
<dbReference type="InterPro" id="IPR010432">
    <property type="entry name" value="RDD"/>
</dbReference>
<evidence type="ECO:0000256" key="7">
    <source>
        <dbReference type="SAM" id="Phobius"/>
    </source>
</evidence>
<evidence type="ECO:0000256" key="6">
    <source>
        <dbReference type="SAM" id="MobiDB-lite"/>
    </source>
</evidence>
<evidence type="ECO:0000256" key="3">
    <source>
        <dbReference type="ARBA" id="ARBA00022692"/>
    </source>
</evidence>
<evidence type="ECO:0000259" key="8">
    <source>
        <dbReference type="Pfam" id="PF06271"/>
    </source>
</evidence>
<evidence type="ECO:0000256" key="5">
    <source>
        <dbReference type="ARBA" id="ARBA00023136"/>
    </source>
</evidence>
<evidence type="ECO:0000313" key="9">
    <source>
        <dbReference type="EMBL" id="MFC6094892.1"/>
    </source>
</evidence>
<keyword evidence="4 7" id="KW-1133">Transmembrane helix</keyword>
<feature type="region of interest" description="Disordered" evidence="6">
    <location>
        <begin position="171"/>
        <end position="207"/>
    </location>
</feature>
<feature type="domain" description="RDD" evidence="8">
    <location>
        <begin position="11"/>
        <end position="143"/>
    </location>
</feature>
<evidence type="ECO:0000256" key="1">
    <source>
        <dbReference type="ARBA" id="ARBA00004651"/>
    </source>
</evidence>
<dbReference type="InterPro" id="IPR051791">
    <property type="entry name" value="Pra-immunoreactive"/>
</dbReference>
<gene>
    <name evidence="9" type="ORF">ACFP3R_36995</name>
</gene>
<dbReference type="RefSeq" id="WP_380643599.1">
    <property type="nucleotide sequence ID" value="NZ_JBHSQO010000081.1"/>
</dbReference>
<dbReference type="PANTHER" id="PTHR36115">
    <property type="entry name" value="PROLINE-RICH ANTIGEN HOMOLOG-RELATED"/>
    <property type="match status" value="1"/>
</dbReference>
<name>A0ABW1PJ76_9PSEU</name>
<feature type="transmembrane region" description="Helical" evidence="7">
    <location>
        <begin position="20"/>
        <end position="42"/>
    </location>
</feature>
<protein>
    <submittedName>
        <fullName evidence="9">RDD family protein</fullName>
    </submittedName>
</protein>
<dbReference type="Pfam" id="PF06271">
    <property type="entry name" value="RDD"/>
    <property type="match status" value="1"/>
</dbReference>
<keyword evidence="3 7" id="KW-0812">Transmembrane</keyword>
<proteinExistence type="predicted"/>
<evidence type="ECO:0000313" key="10">
    <source>
        <dbReference type="Proteomes" id="UP001596220"/>
    </source>
</evidence>
<comment type="caution">
    <text evidence="9">The sequence shown here is derived from an EMBL/GenBank/DDBJ whole genome shotgun (WGS) entry which is preliminary data.</text>
</comment>
<dbReference type="Proteomes" id="UP001596220">
    <property type="component" value="Unassembled WGS sequence"/>
</dbReference>
<feature type="transmembrane region" description="Helical" evidence="7">
    <location>
        <begin position="54"/>
        <end position="72"/>
    </location>
</feature>
<feature type="transmembrane region" description="Helical" evidence="7">
    <location>
        <begin position="112"/>
        <end position="131"/>
    </location>
</feature>
<dbReference type="EMBL" id="JBHSQO010000081">
    <property type="protein sequence ID" value="MFC6094892.1"/>
    <property type="molecule type" value="Genomic_DNA"/>
</dbReference>
<dbReference type="PANTHER" id="PTHR36115:SF6">
    <property type="entry name" value="PROLINE-RICH ANTIGEN HOMOLOG"/>
    <property type="match status" value="1"/>
</dbReference>
<keyword evidence="2" id="KW-1003">Cell membrane</keyword>
<keyword evidence="10" id="KW-1185">Reference proteome</keyword>
<accession>A0ABW1PJ76</accession>
<sequence length="207" mass="21773">MARFRAGAGLALRRLAQYGLDTLLVVVAALSVTILSLAAVVLPAGVVRLPPQALFVPLGALVVTSLLGTLWVDVWCPHRHGGTTPAMRWLGLRITTLRGGPPTPRAYLPRRLLLQVDTLFLGLVGVVLIVVTPCHQRLGDLVARTVVVRVRKAAEDAEVIEVIEGEAAEARTPAGEVTRAVAAPTPTRRSRCGCGPPASPARSPGAS</sequence>
<keyword evidence="5 7" id="KW-0472">Membrane</keyword>
<comment type="subcellular location">
    <subcellularLocation>
        <location evidence="1">Cell membrane</location>
        <topology evidence="1">Multi-pass membrane protein</topology>
    </subcellularLocation>
</comment>